<evidence type="ECO:0000259" key="1">
    <source>
        <dbReference type="Pfam" id="PF20178"/>
    </source>
</evidence>
<comment type="caution">
    <text evidence="2">The sequence shown here is derived from an EMBL/GenBank/DDBJ whole genome shotgun (WGS) entry which is preliminary data.</text>
</comment>
<dbReference type="Proteomes" id="UP000029719">
    <property type="component" value="Unassembled WGS sequence"/>
</dbReference>
<feature type="domain" description="Dermonecrotic toxin N-terminal" evidence="1">
    <location>
        <begin position="326"/>
        <end position="562"/>
    </location>
</feature>
<organism evidence="2 3">
    <name type="scientific">Pseudomonas lutea</name>
    <dbReference type="NCBI Taxonomy" id="243924"/>
    <lineage>
        <taxon>Bacteria</taxon>
        <taxon>Pseudomonadati</taxon>
        <taxon>Pseudomonadota</taxon>
        <taxon>Gammaproteobacteria</taxon>
        <taxon>Pseudomonadales</taxon>
        <taxon>Pseudomonadaceae</taxon>
        <taxon>Pseudomonas</taxon>
    </lineage>
</organism>
<accession>A0A9X0EDR6</accession>
<dbReference type="Pfam" id="PF20178">
    <property type="entry name" value="ToxA_N"/>
    <property type="match status" value="2"/>
</dbReference>
<proteinExistence type="predicted"/>
<protein>
    <recommendedName>
        <fullName evidence="1">Dermonecrotic toxin N-terminal domain-containing protein</fullName>
    </recommendedName>
</protein>
<dbReference type="InterPro" id="IPR046673">
    <property type="entry name" value="ToxA_N"/>
</dbReference>
<name>A0A9X0EDR6_9PSED</name>
<dbReference type="Gene3D" id="3.40.50.11550">
    <property type="match status" value="2"/>
</dbReference>
<evidence type="ECO:0000313" key="3">
    <source>
        <dbReference type="Proteomes" id="UP000029719"/>
    </source>
</evidence>
<reference evidence="2 3" key="1">
    <citation type="submission" date="2014-09" db="EMBL/GenBank/DDBJ databases">
        <title>Genome sequence of Pseudomonas lutea strain DSM 17257T.</title>
        <authorList>
            <person name="Kwak Y."/>
            <person name="Shin J.-H."/>
        </authorList>
    </citation>
    <scope>NUCLEOTIDE SEQUENCE [LARGE SCALE GENOMIC DNA]</scope>
    <source>
        <strain evidence="2 3">DSM 17257</strain>
    </source>
</reference>
<sequence length="2019" mass="223722">MLYAMETLSTHSPALDRLTTLAAVLDAECLHLPDTATSLDASADTQRITRSAPLHLANSRFWEAVSARDISRRELFVTGLELTLRDDVLLNIEEGELHREYSRCLPGMDAQEHVVFSALELQVDPHTCIELAGAIIATAQAGQTLLCLPGQSVEGFVSHEALLQALARRINHPVLRLPLLRLMHESTRQAWLEIGAGGDIFPEPISPADFQLRPVKGSPYEHALDQLLAKQRVEIDELLETGDNLSPEVLAARLEDRLRQPKSWGPEAVVAAAQDRRFLRERRRAQPAWLEMASEEQRERYVAGLMAYEQARSALTSVMGSAACAEQFARSHLRARLANDLGQDIDPDDVLITTERALPLTEQPYTVSRSLTQLALYGLHPGDTGQDSAFQARTRITYAGEPLEPELAGLTPSYLADVISEQDLRARFGPAQREALGSPVTQRMMCEAMHLQLVAQARGAELQGYIQPADLLMIESLDPHTTAPASPHVAVQHIKLNGRDTLGSVLVLRKLDAAGQPDGLLMFTPDSPRARNFQRFENDRQLLVELVSWSASAELTGFLLNQISAERRDTLKHQLQNLSEKPAPIPDWLSFTTLADYSTGLRALVSARVKVTLSEQQQHTPHWFLRASPEQRQQMVAAEDALVGAADLYTSAARTQAIDFNSYMHQTARQQLSQLLGVAPGTVDPDRIIVRTPRETLSYTQLLRDGYDDSIGLLNASADTTASFYGPEGVDLSPLSPENVAASVRGQWVADQYIAMIRGQLLDPTNEGYAWSRRHSLLLTQLQMRADALRSFLEGHIDASQLDWLTGSVLNMHHKSPAERLRYPVYPLRVNVQAGITGVPAEIIHGCFLLRPPEAKTLDQVLLYTPQAPDGRAFRPLTAFSNTLLSEGMGDYYLSRARLKAGMPLAFAFADLKHGKGRKPSLPREPFRDLYDVCFNQVIERRIRDVQDTEKGRADMLARQLWGGFELIATAVTLPFPPASFAVGMLIAGVDGYRALSALSERDHAAASVHVLSVWLNAAGAAGDLHSGIKGLGGVLKELAGPGKAGRRVRSIPQPTDETLRPVVVENTLFWAGQPSGNRHVPLYRTQALLPETLQPTGHYARTDASGIWHALQQDTPPVPGNDVAHLPSGYAVNVSLKEAVVHASEHGRGVKVLRGNCYVSLHGQIFQVQYDPGLSTWQIIDPRNPFAFFGRQPVRLDSQRQWQLLEPARLKGGVLPAFHRLGETPAGPTTAVGDISDYEMPESLQRYIFGIVSPRQAERFEEGPFGLREFFDAVFKTGRSTYKALRENLYRDARMFFEQPWLPGKPALPVLEEGITVPDFFKVALETSNGLVIGEAPTSVASKQMLIDNMSSLAEQKVEVLYIEHLETDQHLHKLQKYRALGNRTRSGSHMIKHHLDTVNDGALKNGSDKHDYYHLIKTAHRHGIEVRPFSSSVSYDYADNEVASALNDSLATQKMAVFFGNKIISQDVQAHPSRRWIALLDHRLANTRHRQPGISELQGVLSLRVEDGARGGPIRIAADTDTVNRAASRADFIAQVGNPTLSEAAGAAAQVSPSNTSLDGALQLLLEGRPNSQWGIDPQRRAFVSPSRNDTNPYVGDHGFDLNPGGHWTRADAASWVDEYPLGAIQQSLIDSHYQLPVHMRTVFHDLAHFRHRGLNPDYFFVESHLLEVRDAFFTIAKELQIDARSVLTTALPERVILPQVKAETPLSMVIEELYENTSGLVVGETHSAIASKRFILDHMEHLARQDVKTLYMEHLLTDIHQTDLDRFADTGAMSKRLLHDLKHLDKGFGTDPSGVYSFENLVVQARRHGIEIRAVDCAASYYIRHVPTNSDTTRQQVLSYFASRTMRRHQQVMGSHKWIALVGESHANTFKNSVPGIAELERGIGVRVVDVAPGQGQGITIDPGELVLGGIGQERVAVKNDFRIQIELPARPQLAIPVEARLHNPGMFLVDASNPLQPTVIHRARDLTLKETPVRYDPAGKVYVEREGWPQVHRQRFNGLEALIEALGEMNLKHVG</sequence>
<evidence type="ECO:0000313" key="2">
    <source>
        <dbReference type="EMBL" id="KGF63881.1"/>
    </source>
</evidence>
<dbReference type="CDD" id="cd14729">
    <property type="entry name" value="RtxA-like"/>
    <property type="match status" value="2"/>
</dbReference>
<dbReference type="EMBL" id="JRMB01000002">
    <property type="protein sequence ID" value="KGF63881.1"/>
    <property type="molecule type" value="Genomic_DNA"/>
</dbReference>
<gene>
    <name evidence="2" type="ORF">LT42_18530</name>
</gene>
<feature type="domain" description="Dermonecrotic toxin N-terminal" evidence="1">
    <location>
        <begin position="682"/>
        <end position="875"/>
    </location>
</feature>
<dbReference type="SUPFAM" id="SSF159501">
    <property type="entry name" value="EreA/ChaN-like"/>
    <property type="match status" value="2"/>
</dbReference>